<feature type="transmembrane region" description="Helical" evidence="1">
    <location>
        <begin position="543"/>
        <end position="562"/>
    </location>
</feature>
<evidence type="ECO:0000313" key="2">
    <source>
        <dbReference type="EMBL" id="MBB6732301.1"/>
    </source>
</evidence>
<keyword evidence="1" id="KW-1133">Transmembrane helix</keyword>
<evidence type="ECO:0000313" key="3">
    <source>
        <dbReference type="Proteomes" id="UP000564644"/>
    </source>
</evidence>
<dbReference type="RefSeq" id="WP_185129964.1">
    <property type="nucleotide sequence ID" value="NZ_JACJVO010000018.1"/>
</dbReference>
<organism evidence="2 3">
    <name type="scientific">Cohnella zeiphila</name>
    <dbReference type="NCBI Taxonomy" id="2761120"/>
    <lineage>
        <taxon>Bacteria</taxon>
        <taxon>Bacillati</taxon>
        <taxon>Bacillota</taxon>
        <taxon>Bacilli</taxon>
        <taxon>Bacillales</taxon>
        <taxon>Paenibacillaceae</taxon>
        <taxon>Cohnella</taxon>
    </lineage>
</organism>
<feature type="transmembrane region" description="Helical" evidence="1">
    <location>
        <begin position="648"/>
        <end position="668"/>
    </location>
</feature>
<feature type="transmembrane region" description="Helical" evidence="1">
    <location>
        <begin position="595"/>
        <end position="610"/>
    </location>
</feature>
<keyword evidence="1" id="KW-0812">Transmembrane</keyword>
<feature type="transmembrane region" description="Helical" evidence="1">
    <location>
        <begin position="617"/>
        <end position="636"/>
    </location>
</feature>
<dbReference type="AlphaFoldDB" id="A0A7X0SLT6"/>
<dbReference type="Pfam" id="PF18949">
    <property type="entry name" value="DUF5693"/>
    <property type="match status" value="1"/>
</dbReference>
<feature type="transmembrane region" description="Helical" evidence="1">
    <location>
        <begin position="12"/>
        <end position="32"/>
    </location>
</feature>
<feature type="transmembrane region" description="Helical" evidence="1">
    <location>
        <begin position="470"/>
        <end position="492"/>
    </location>
</feature>
<gene>
    <name evidence="2" type="ORF">H7C18_15380</name>
</gene>
<evidence type="ECO:0000256" key="1">
    <source>
        <dbReference type="SAM" id="Phobius"/>
    </source>
</evidence>
<keyword evidence="1" id="KW-0472">Membrane</keyword>
<reference evidence="2 3" key="1">
    <citation type="submission" date="2020-08" db="EMBL/GenBank/DDBJ databases">
        <title>Cohnella phylogeny.</title>
        <authorList>
            <person name="Dunlap C."/>
        </authorList>
    </citation>
    <scope>NUCLEOTIDE SEQUENCE [LARGE SCALE GENOMIC DNA]</scope>
    <source>
        <strain evidence="2 3">CBP 2801</strain>
    </source>
</reference>
<sequence length="683" mass="74472">MPQWLEQWNRRLAKWLWAVVLLGLIGTLPVIYSRVQTEASAKKVEFVMDYQDLLQMSLTQPNPSAFVQAQLQSLKAAGVTAMAIYESNLTELGLSGEVTVYSASQAALLEGKLATPDDNRTYLLFNKPEDEPTLRPIVEQTFNKAGVEMSDWSVQGRSGMIINLSPEDAAARQMQPNPIEMKSLHDQGFLVVPRLSDRSVPYDDAQAADWINQFKELGVTRIIFDGDAVTGFASQAESNSLKQFANHLKEAGIGVGAIENLKVPQKGLGTLAKLLDYNVVRVHSISEAEMNAAQPTTLVDRFLLAVKDRNIRIIYLNGMAVRDSSKGQITTPVEKIGQALTGDKEENLKGTLERIQDFGFVPGEAHAFSIHKAPAEALWRALAIAGSVALIAIAIGLFIPAILLPVTLIGAIGGAATFVLQSSLLTQALALFVAIASPTVSLVLLIRWFRNKREKGGAVPSSAWGRLGGAILLYIRTSILSVFAVPFVIALLSDITYSLVLQQFRGVSLLHLAPIALVALYAVLYGYGGSVMHNLKTLLKQPITVLWVIIIAIVGAVGMYYLSRTGNSGEATGLELHLRTILEDTFGVRPRTKEFLLGHPIFLVGLFLAFRYRWALVLLVVASVGQLSMVDTFAHIHTPAYLSAIRDLLGLGIGALIGLVGIVVWQVLEALWRLYRPRPQAGR</sequence>
<dbReference type="Proteomes" id="UP000564644">
    <property type="component" value="Unassembled WGS sequence"/>
</dbReference>
<protein>
    <submittedName>
        <fullName evidence="2">Sulfite exporter TauE/SafE family protein</fullName>
    </submittedName>
</protein>
<comment type="caution">
    <text evidence="2">The sequence shown here is derived from an EMBL/GenBank/DDBJ whole genome shotgun (WGS) entry which is preliminary data.</text>
</comment>
<accession>A0A7X0SLT6</accession>
<feature type="transmembrane region" description="Helical" evidence="1">
    <location>
        <begin position="512"/>
        <end position="531"/>
    </location>
</feature>
<keyword evidence="3" id="KW-1185">Reference proteome</keyword>
<proteinExistence type="predicted"/>
<feature type="transmembrane region" description="Helical" evidence="1">
    <location>
        <begin position="428"/>
        <end position="449"/>
    </location>
</feature>
<dbReference type="EMBL" id="JACJVO010000018">
    <property type="protein sequence ID" value="MBB6732301.1"/>
    <property type="molecule type" value="Genomic_DNA"/>
</dbReference>
<dbReference type="InterPro" id="IPR043748">
    <property type="entry name" value="DUF5693"/>
</dbReference>
<name>A0A7X0SLT6_9BACL</name>